<dbReference type="Proteomes" id="UP001310890">
    <property type="component" value="Unassembled WGS sequence"/>
</dbReference>
<reference evidence="9" key="1">
    <citation type="submission" date="2023-08" db="EMBL/GenBank/DDBJ databases">
        <title>Black Yeasts Isolated from many extreme environments.</title>
        <authorList>
            <person name="Coleine C."/>
            <person name="Stajich J.E."/>
            <person name="Selbmann L."/>
        </authorList>
    </citation>
    <scope>NUCLEOTIDE SEQUENCE</scope>
    <source>
        <strain evidence="9">CCFEE 5401</strain>
    </source>
</reference>
<evidence type="ECO:0008006" key="11">
    <source>
        <dbReference type="Google" id="ProtNLM"/>
    </source>
</evidence>
<feature type="domain" description="Anoctamin alpha-beta plait" evidence="8">
    <location>
        <begin position="12"/>
        <end position="137"/>
    </location>
</feature>
<evidence type="ECO:0000259" key="8">
    <source>
        <dbReference type="Pfam" id="PF20877"/>
    </source>
</evidence>
<dbReference type="GO" id="GO:0005254">
    <property type="term" value="F:chloride channel activity"/>
    <property type="evidence" value="ECO:0007669"/>
    <property type="project" value="TreeGrafter"/>
</dbReference>
<dbReference type="InterPro" id="IPR007632">
    <property type="entry name" value="Anoctamin"/>
</dbReference>
<feature type="region of interest" description="Disordered" evidence="5">
    <location>
        <begin position="665"/>
        <end position="696"/>
    </location>
</feature>
<dbReference type="InterPro" id="IPR049456">
    <property type="entry name" value="Anoctamin_N_fung"/>
</dbReference>
<dbReference type="PANTHER" id="PTHR12308:SF73">
    <property type="entry name" value="ANOCTAMIN"/>
    <property type="match status" value="1"/>
</dbReference>
<keyword evidence="2 6" id="KW-0812">Transmembrane</keyword>
<dbReference type="Pfam" id="PF20877">
    <property type="entry name" value="Anoctamin_N"/>
    <property type="match status" value="1"/>
</dbReference>
<evidence type="ECO:0000313" key="10">
    <source>
        <dbReference type="Proteomes" id="UP001310890"/>
    </source>
</evidence>
<feature type="compositionally biased region" description="Basic and acidic residues" evidence="5">
    <location>
        <begin position="669"/>
        <end position="684"/>
    </location>
</feature>
<dbReference type="Pfam" id="PF04547">
    <property type="entry name" value="Anoctamin"/>
    <property type="match status" value="1"/>
</dbReference>
<dbReference type="PANTHER" id="PTHR12308">
    <property type="entry name" value="ANOCTAMIN"/>
    <property type="match status" value="1"/>
</dbReference>
<keyword evidence="3 6" id="KW-1133">Transmembrane helix</keyword>
<evidence type="ECO:0000256" key="2">
    <source>
        <dbReference type="ARBA" id="ARBA00022692"/>
    </source>
</evidence>
<feature type="transmembrane region" description="Helical" evidence="6">
    <location>
        <begin position="368"/>
        <end position="397"/>
    </location>
</feature>
<evidence type="ECO:0000256" key="4">
    <source>
        <dbReference type="ARBA" id="ARBA00023136"/>
    </source>
</evidence>
<feature type="transmembrane region" description="Helical" evidence="6">
    <location>
        <begin position="571"/>
        <end position="590"/>
    </location>
</feature>
<feature type="transmembrane region" description="Helical" evidence="6">
    <location>
        <begin position="321"/>
        <end position="347"/>
    </location>
</feature>
<dbReference type="GO" id="GO:0032541">
    <property type="term" value="C:cortical endoplasmic reticulum"/>
    <property type="evidence" value="ECO:0007669"/>
    <property type="project" value="TreeGrafter"/>
</dbReference>
<gene>
    <name evidence="9" type="ORF">LTR62_000661</name>
</gene>
<evidence type="ECO:0000313" key="9">
    <source>
        <dbReference type="EMBL" id="KAK5107793.1"/>
    </source>
</evidence>
<name>A0AAN7TCU3_9PEZI</name>
<evidence type="ECO:0000256" key="6">
    <source>
        <dbReference type="SAM" id="Phobius"/>
    </source>
</evidence>
<proteinExistence type="predicted"/>
<accession>A0AAN7TCU3</accession>
<evidence type="ECO:0000256" key="5">
    <source>
        <dbReference type="SAM" id="MobiDB-lite"/>
    </source>
</evidence>
<dbReference type="EMBL" id="JAVRRL010000106">
    <property type="protein sequence ID" value="KAK5107793.1"/>
    <property type="molecule type" value="Genomic_DNA"/>
</dbReference>
<feature type="domain" description="Anoctamin transmembrane" evidence="7">
    <location>
        <begin position="170"/>
        <end position="644"/>
    </location>
</feature>
<comment type="caution">
    <text evidence="9">The sequence shown here is derived from an EMBL/GenBank/DDBJ whole genome shotgun (WGS) entry which is preliminary data.</text>
</comment>
<feature type="transmembrane region" description="Helical" evidence="6">
    <location>
        <begin position="178"/>
        <end position="205"/>
    </location>
</feature>
<feature type="transmembrane region" description="Helical" evidence="6">
    <location>
        <begin position="211"/>
        <end position="228"/>
    </location>
</feature>
<evidence type="ECO:0000256" key="1">
    <source>
        <dbReference type="ARBA" id="ARBA00004141"/>
    </source>
</evidence>
<evidence type="ECO:0000259" key="7">
    <source>
        <dbReference type="Pfam" id="PF04547"/>
    </source>
</evidence>
<feature type="transmembrane region" description="Helical" evidence="6">
    <location>
        <begin position="287"/>
        <end position="309"/>
    </location>
</feature>
<dbReference type="AlphaFoldDB" id="A0AAN7TCU3"/>
<feature type="transmembrane region" description="Helical" evidence="6">
    <location>
        <begin position="518"/>
        <end position="537"/>
    </location>
</feature>
<dbReference type="InterPro" id="IPR049452">
    <property type="entry name" value="Anoctamin_TM"/>
</dbReference>
<protein>
    <recommendedName>
        <fullName evidence="11">Plasma membrane channel protein</fullName>
    </recommendedName>
</protein>
<sequence>MAKSHALNNNLGVDFVTVYRFATGDKAKAEQRFEDLIQRLASVGLASEVRNGENHSLLVFVRVSSEQHMFGEVYRSRVKDWVHGARSAEPSCEVRQTLEQDPMSEAERFRIIYQLITNPQSEGGAGITPKKGDWENVESVFALHDHVYNKEWIKKWSTQWILTAQDLDEIRDRMGEKIAYYFAFTQAYFSFLLFPAGFGILAWAFLGYYSTIYAMICSLWCVIFTEYWKHQEFDLALRWGVRGVSAIEDKRHEFKPTKEVTDSQTGEKIGTFPPQERLQRQLLQIPFAIAAALALGSLIAMCFGIEVFISEVYDGPLKSVLVFLPTVILTTCTPLISGIMTTFATRLNDFENYETHTRYERALTAKIFVLNFITSYLPVMLTAFVYVPFGSIIVPYLDIFSLTVKPFAENEKQMTAPKHPSQFTINPARLRKQIIYFTVTAQVVGLAMEVIVPYLKRQGFIKIKQMQSARAKASGGITPSAGADDAPEEKEFLARVRGEAELDVYDVTTDLREMVVQYGYLTLFSVIWPLVPLSFLINNWVELRADAVKICVEMQRPTPWRADSIGPWLDALSFLTWFGSITMSALVYLFSNDGLGPDGSPASIKGWGLLLSIFFSEHLYLLTRWAASTAISEIDSPGRQKARRERYLTRQKLFQESLDQTHQLPTLSEKGEQLSRTDLEEEARQGSLNTRSPEEKFWARQQGWRTSAQVGRDFIARAVPDQKEAGREKKEL</sequence>
<keyword evidence="4 6" id="KW-0472">Membrane</keyword>
<dbReference type="GO" id="GO:0016020">
    <property type="term" value="C:membrane"/>
    <property type="evidence" value="ECO:0007669"/>
    <property type="project" value="UniProtKB-SubCell"/>
</dbReference>
<organism evidence="9 10">
    <name type="scientific">Meristemomyces frigidus</name>
    <dbReference type="NCBI Taxonomy" id="1508187"/>
    <lineage>
        <taxon>Eukaryota</taxon>
        <taxon>Fungi</taxon>
        <taxon>Dikarya</taxon>
        <taxon>Ascomycota</taxon>
        <taxon>Pezizomycotina</taxon>
        <taxon>Dothideomycetes</taxon>
        <taxon>Dothideomycetidae</taxon>
        <taxon>Mycosphaerellales</taxon>
        <taxon>Teratosphaeriaceae</taxon>
        <taxon>Meristemomyces</taxon>
    </lineage>
</organism>
<comment type="subcellular location">
    <subcellularLocation>
        <location evidence="1">Membrane</location>
        <topology evidence="1">Multi-pass membrane protein</topology>
    </subcellularLocation>
</comment>
<evidence type="ECO:0000256" key="3">
    <source>
        <dbReference type="ARBA" id="ARBA00022989"/>
    </source>
</evidence>
<feature type="transmembrane region" description="Helical" evidence="6">
    <location>
        <begin position="434"/>
        <end position="455"/>
    </location>
</feature>